<dbReference type="NCBIfam" id="TIGR00278">
    <property type="entry name" value="membrane protein insertion efficiency factor YidD"/>
    <property type="match status" value="1"/>
</dbReference>
<accession>A0A1W1DZW9</accession>
<organism evidence="1">
    <name type="scientific">hydrothermal vent metagenome</name>
    <dbReference type="NCBI Taxonomy" id="652676"/>
    <lineage>
        <taxon>unclassified sequences</taxon>
        <taxon>metagenomes</taxon>
        <taxon>ecological metagenomes</taxon>
    </lineage>
</organism>
<dbReference type="InterPro" id="IPR002696">
    <property type="entry name" value="Membr_insert_effic_factor_YidD"/>
</dbReference>
<reference evidence="1" key="1">
    <citation type="submission" date="2016-10" db="EMBL/GenBank/DDBJ databases">
        <authorList>
            <person name="de Groot N.N."/>
        </authorList>
    </citation>
    <scope>NUCLEOTIDE SEQUENCE</scope>
</reference>
<dbReference type="SMART" id="SM01234">
    <property type="entry name" value="Haemolytic"/>
    <property type="match status" value="1"/>
</dbReference>
<evidence type="ECO:0000313" key="1">
    <source>
        <dbReference type="EMBL" id="SFV87249.1"/>
    </source>
</evidence>
<name>A0A1W1DZW9_9ZZZZ</name>
<gene>
    <name evidence="1" type="ORF">MNB_SUP05-SYMBIONT-4-1369</name>
</gene>
<dbReference type="AlphaFoldDB" id="A0A1W1DZW9"/>
<dbReference type="PANTHER" id="PTHR33383">
    <property type="entry name" value="MEMBRANE PROTEIN INSERTION EFFICIENCY FACTOR-RELATED"/>
    <property type="match status" value="1"/>
</dbReference>
<dbReference type="EMBL" id="FPHY01000174">
    <property type="protein sequence ID" value="SFV87249.1"/>
    <property type="molecule type" value="Genomic_DNA"/>
</dbReference>
<dbReference type="PANTHER" id="PTHR33383:SF1">
    <property type="entry name" value="MEMBRANE PROTEIN INSERTION EFFICIENCY FACTOR-RELATED"/>
    <property type="match status" value="1"/>
</dbReference>
<sequence length="72" mass="8373">MKYLLLIPIKFYQLFISPLLGSNCRFDPTCSQYAYQAVQEYGFFKGFGLSVKRISKCHPWHEGGFDPVPKKH</sequence>
<protein>
    <submittedName>
        <fullName evidence="1">Protein YidD</fullName>
    </submittedName>
</protein>
<proteinExistence type="inferred from homology"/>
<dbReference type="HAMAP" id="MF_00386">
    <property type="entry name" value="UPF0161_YidD"/>
    <property type="match status" value="1"/>
</dbReference>
<dbReference type="Pfam" id="PF01809">
    <property type="entry name" value="YidD"/>
    <property type="match status" value="1"/>
</dbReference>